<dbReference type="Gene3D" id="3.30.1490.20">
    <property type="entry name" value="ATP-grasp fold, A domain"/>
    <property type="match status" value="1"/>
</dbReference>
<proteinExistence type="inferred from homology"/>
<dbReference type="InterPro" id="IPR020560">
    <property type="entry name" value="PRibGlycinamide_synth_C-dom"/>
</dbReference>
<feature type="binding site" evidence="12">
    <location>
        <position position="469"/>
    </location>
    <ligand>
        <name>substrate</name>
    </ligand>
</feature>
<dbReference type="Gene3D" id="3.40.50.1970">
    <property type="match status" value="1"/>
</dbReference>
<dbReference type="InterPro" id="IPR000031">
    <property type="entry name" value="PurE_dom"/>
</dbReference>
<comment type="pathway">
    <text evidence="3 11">Purine metabolism; IMP biosynthesis via de novo pathway; N(1)-(5-phospho-D-ribosyl)glycinamide from 5-phospho-alpha-D-ribose 1-diphosphate: step 2/2.</text>
</comment>
<organism evidence="15 16">
    <name type="scientific">Desulfoprunum benzoelyticum</name>
    <dbReference type="NCBI Taxonomy" id="1506996"/>
    <lineage>
        <taxon>Bacteria</taxon>
        <taxon>Pseudomonadati</taxon>
        <taxon>Thermodesulfobacteriota</taxon>
        <taxon>Desulfobulbia</taxon>
        <taxon>Desulfobulbales</taxon>
        <taxon>Desulfobulbaceae</taxon>
        <taxon>Desulfoprunum</taxon>
    </lineage>
</organism>
<dbReference type="FunFam" id="3.30.1490.20:FF:000006">
    <property type="entry name" value="phosphoribosylamine--glycine ligase, chloroplastic-like"/>
    <property type="match status" value="1"/>
</dbReference>
<keyword evidence="12" id="KW-0413">Isomerase</keyword>
<dbReference type="PANTHER" id="PTHR43472">
    <property type="entry name" value="PHOSPHORIBOSYLAMINE--GLYCINE LIGASE"/>
    <property type="match status" value="1"/>
</dbReference>
<keyword evidence="9" id="KW-0464">Manganese</keyword>
<dbReference type="RefSeq" id="WP_183347501.1">
    <property type="nucleotide sequence ID" value="NZ_JACHEO010000001.1"/>
</dbReference>
<dbReference type="NCBIfam" id="TIGR01162">
    <property type="entry name" value="purE"/>
    <property type="match status" value="1"/>
</dbReference>
<evidence type="ECO:0000256" key="6">
    <source>
        <dbReference type="ARBA" id="ARBA00022741"/>
    </source>
</evidence>
<name>A0A840UP01_9BACT</name>
<evidence type="ECO:0000256" key="9">
    <source>
        <dbReference type="ARBA" id="ARBA00023211"/>
    </source>
</evidence>
<dbReference type="InterPro" id="IPR013815">
    <property type="entry name" value="ATP_grasp_subdomain_1"/>
</dbReference>
<dbReference type="SUPFAM" id="SSF51246">
    <property type="entry name" value="Rudiment single hybrid motif"/>
    <property type="match status" value="1"/>
</dbReference>
<dbReference type="Gene3D" id="3.30.470.20">
    <property type="entry name" value="ATP-grasp fold, B domain"/>
    <property type="match status" value="1"/>
</dbReference>
<feature type="binding site" evidence="12">
    <location>
        <position position="439"/>
    </location>
    <ligand>
        <name>substrate</name>
    </ligand>
</feature>
<sequence length="591" mass="62427">MKILVVGSGGREHALVWKIGRSAKVEKIFCAPGNAGMQGIAECVDISATDIDGLLAFALAEKIDLTVVGPESSLVEGIVDAFEARKLRIFGPSQRAAILEGSKVFTKEFLTKYGIPTASFKAFRKIKEAKKYLQSCSLPLVVKADGLAAGKGVIVAATIEEAMDAVDLIMKDNAFGVAGDTIIIEDCLVGEEASFLAFTDGKTIRALPTSQDHKAIFDGDKGPNTGGMGAYSPAPVVTPAMTDFVIDNILQPTVEGMAAEGRPYKGILYAGLMIDGDKINVLEFNCRFGDPEAQPLLMRIESDIVEVFEACIDGTLDQIEIRVDPRPTVCVVMASAGYPGAYATGKVIKGLKKASQIEGVEVFHAGTRRVGGRVVTSGGRVLGVTAIGADLAEAIERAYHGVDRIQFPGCYFRRDIGGKALKRLAAPDRRAMVGIVMGSDSDLPVMKAAADFLDTMGVPWEMTVASAHRTPERAAQWAKTAQERGLRIIIAGAGMAAHLAGVIAAHTDLPVIGVPLDASPLQGMDALLSTVQMPPGIPVATMAIGKAGSKNAAVLAVRILALNDRGLAAGLVAFRQEMVQEVEEKASRILR</sequence>
<accession>A0A840UP01</accession>
<dbReference type="Gene3D" id="3.90.600.10">
    <property type="entry name" value="Phosphoribosylglycinamide synthetase, C-terminal domain"/>
    <property type="match status" value="1"/>
</dbReference>
<evidence type="ECO:0000256" key="4">
    <source>
        <dbReference type="ARBA" id="ARBA00022598"/>
    </source>
</evidence>
<comment type="similarity">
    <text evidence="10 11">Belongs to the GARS family.</text>
</comment>
<dbReference type="Pfam" id="PF02843">
    <property type="entry name" value="GARS_C"/>
    <property type="match status" value="1"/>
</dbReference>
<keyword evidence="5" id="KW-0479">Metal-binding</keyword>
<comment type="catalytic activity">
    <reaction evidence="11">
        <text>5-phospho-beta-D-ribosylamine + glycine + ATP = N(1)-(5-phospho-beta-D-ribosyl)glycinamide + ADP + phosphate + H(+)</text>
        <dbReference type="Rhea" id="RHEA:17453"/>
        <dbReference type="ChEBI" id="CHEBI:15378"/>
        <dbReference type="ChEBI" id="CHEBI:30616"/>
        <dbReference type="ChEBI" id="CHEBI:43474"/>
        <dbReference type="ChEBI" id="CHEBI:57305"/>
        <dbReference type="ChEBI" id="CHEBI:58681"/>
        <dbReference type="ChEBI" id="CHEBI:143788"/>
        <dbReference type="ChEBI" id="CHEBI:456216"/>
        <dbReference type="EC" id="6.3.4.13"/>
    </reaction>
</comment>
<dbReference type="NCBIfam" id="TIGR00877">
    <property type="entry name" value="purD"/>
    <property type="match status" value="1"/>
</dbReference>
<dbReference type="EC" id="5.4.99.18" evidence="12"/>
<dbReference type="GO" id="GO:0046872">
    <property type="term" value="F:metal ion binding"/>
    <property type="evidence" value="ECO:0007669"/>
    <property type="project" value="UniProtKB-KW"/>
</dbReference>
<dbReference type="PROSITE" id="PS00184">
    <property type="entry name" value="GARS"/>
    <property type="match status" value="1"/>
</dbReference>
<evidence type="ECO:0000259" key="14">
    <source>
        <dbReference type="PROSITE" id="PS50975"/>
    </source>
</evidence>
<dbReference type="Pfam" id="PF02844">
    <property type="entry name" value="GARS_N"/>
    <property type="match status" value="1"/>
</dbReference>
<dbReference type="GO" id="GO:0004637">
    <property type="term" value="F:phosphoribosylamine-glycine ligase activity"/>
    <property type="evidence" value="ECO:0007669"/>
    <property type="project" value="UniProtKB-UniRule"/>
</dbReference>
<dbReference type="SMART" id="SM01210">
    <property type="entry name" value="GARS_C"/>
    <property type="match status" value="1"/>
</dbReference>
<dbReference type="FunFam" id="3.90.600.10:FF:000001">
    <property type="entry name" value="Trifunctional purine biosynthetic protein adenosine-3"/>
    <property type="match status" value="1"/>
</dbReference>
<comment type="catalytic activity">
    <reaction evidence="12">
        <text>5-carboxyamino-1-(5-phospho-D-ribosyl)imidazole + H(+) = 5-amino-1-(5-phospho-D-ribosyl)imidazole-4-carboxylate</text>
        <dbReference type="Rhea" id="RHEA:13193"/>
        <dbReference type="ChEBI" id="CHEBI:15378"/>
        <dbReference type="ChEBI" id="CHEBI:58730"/>
        <dbReference type="ChEBI" id="CHEBI:77657"/>
        <dbReference type="EC" id="5.4.99.18"/>
    </reaction>
</comment>
<dbReference type="Pfam" id="PF01071">
    <property type="entry name" value="GARS_A"/>
    <property type="match status" value="1"/>
</dbReference>
<keyword evidence="16" id="KW-1185">Reference proteome</keyword>
<evidence type="ECO:0000256" key="8">
    <source>
        <dbReference type="ARBA" id="ARBA00022840"/>
    </source>
</evidence>
<dbReference type="InterPro" id="IPR016185">
    <property type="entry name" value="PreATP-grasp_dom_sf"/>
</dbReference>
<comment type="cofactor">
    <cofactor evidence="2">
        <name>Mg(2+)</name>
        <dbReference type="ChEBI" id="CHEBI:18420"/>
    </cofactor>
</comment>
<comment type="caution">
    <text evidence="15">The sequence shown here is derived from an EMBL/GenBank/DDBJ whole genome shotgun (WGS) entry which is preliminary data.</text>
</comment>
<dbReference type="AlphaFoldDB" id="A0A840UP01"/>
<comment type="function">
    <text evidence="12">Catalyzes the conversion of N5-carboxyaminoimidazole ribonucleotide (N5-CAIR) to 4-carboxy-5-aminoimidazole ribonucleotide (CAIR).</text>
</comment>
<dbReference type="FunFam" id="3.30.470.20:FF:000018">
    <property type="entry name" value="Trifunctional purine biosynthetic protein adenosine-3"/>
    <property type="match status" value="1"/>
</dbReference>
<keyword evidence="4 11" id="KW-0436">Ligase</keyword>
<reference evidence="15 16" key="1">
    <citation type="submission" date="2020-08" db="EMBL/GenBank/DDBJ databases">
        <title>Genomic Encyclopedia of Type Strains, Phase IV (KMG-IV): sequencing the most valuable type-strain genomes for metagenomic binning, comparative biology and taxonomic classification.</title>
        <authorList>
            <person name="Goeker M."/>
        </authorList>
    </citation>
    <scope>NUCLEOTIDE SEQUENCE [LARGE SCALE GENOMIC DNA]</scope>
    <source>
        <strain evidence="15 16">DSM 28570</strain>
    </source>
</reference>
<dbReference type="InterPro" id="IPR011054">
    <property type="entry name" value="Rudment_hybrid_motif"/>
</dbReference>
<dbReference type="InterPro" id="IPR037123">
    <property type="entry name" value="PRibGlycinamide_synth_C_sf"/>
</dbReference>
<comment type="similarity">
    <text evidence="12">Belongs to the AIR carboxylase family. Class I subfamily.</text>
</comment>
<dbReference type="InterPro" id="IPR033747">
    <property type="entry name" value="PurE_ClassI"/>
</dbReference>
<dbReference type="SUPFAM" id="SSF52255">
    <property type="entry name" value="N5-CAIR mutase (phosphoribosylaminoimidazole carboxylase, PurE)"/>
    <property type="match status" value="1"/>
</dbReference>
<comment type="pathway">
    <text evidence="12">Purine metabolism; IMP biosynthesis via de novo pathway; 5-amino-1-(5-phospho-D-ribosyl)imidazole-4-carboxylate from 5-amino-1-(5-phospho-D-ribosyl)imidazole (N5-CAIR route): step 2/2.</text>
</comment>
<dbReference type="InterPro" id="IPR020561">
    <property type="entry name" value="PRibGlycinamid_synth_ATP-grasp"/>
</dbReference>
<dbReference type="GO" id="GO:0005524">
    <property type="term" value="F:ATP binding"/>
    <property type="evidence" value="ECO:0007669"/>
    <property type="project" value="UniProtKB-UniRule"/>
</dbReference>
<dbReference type="PANTHER" id="PTHR43472:SF1">
    <property type="entry name" value="PHOSPHORIBOSYLAMINE--GLYCINE LIGASE, CHLOROPLASTIC"/>
    <property type="match status" value="1"/>
</dbReference>
<dbReference type="EMBL" id="JACHEO010000001">
    <property type="protein sequence ID" value="MBB5346556.1"/>
    <property type="molecule type" value="Genomic_DNA"/>
</dbReference>
<dbReference type="HAMAP" id="MF_00138">
    <property type="entry name" value="GARS"/>
    <property type="match status" value="1"/>
</dbReference>
<evidence type="ECO:0000256" key="7">
    <source>
        <dbReference type="ARBA" id="ARBA00022755"/>
    </source>
</evidence>
<dbReference type="InterPro" id="IPR020562">
    <property type="entry name" value="PRibGlycinamide_synth_N"/>
</dbReference>
<evidence type="ECO:0000313" key="15">
    <source>
        <dbReference type="EMBL" id="MBB5346556.1"/>
    </source>
</evidence>
<evidence type="ECO:0000256" key="13">
    <source>
        <dbReference type="PROSITE-ProRule" id="PRU00409"/>
    </source>
</evidence>
<evidence type="ECO:0000256" key="3">
    <source>
        <dbReference type="ARBA" id="ARBA00005174"/>
    </source>
</evidence>
<evidence type="ECO:0000256" key="12">
    <source>
        <dbReference type="HAMAP-Rule" id="MF_01929"/>
    </source>
</evidence>
<dbReference type="FunFam" id="3.40.50.20:FF:000006">
    <property type="entry name" value="Phosphoribosylamine--glycine ligase, chloroplastic"/>
    <property type="match status" value="1"/>
</dbReference>
<dbReference type="SUPFAM" id="SSF56059">
    <property type="entry name" value="Glutathione synthetase ATP-binding domain-like"/>
    <property type="match status" value="1"/>
</dbReference>
<dbReference type="EC" id="6.3.4.13" evidence="11"/>
<dbReference type="InterPro" id="IPR020559">
    <property type="entry name" value="PRibGlycinamide_synth_CS"/>
</dbReference>
<dbReference type="SUPFAM" id="SSF52440">
    <property type="entry name" value="PreATP-grasp domain"/>
    <property type="match status" value="1"/>
</dbReference>
<evidence type="ECO:0000256" key="5">
    <source>
        <dbReference type="ARBA" id="ARBA00022723"/>
    </source>
</evidence>
<feature type="binding site" evidence="12">
    <location>
        <position position="442"/>
    </location>
    <ligand>
        <name>substrate</name>
    </ligand>
</feature>
<dbReference type="InterPro" id="IPR011761">
    <property type="entry name" value="ATP-grasp"/>
</dbReference>
<keyword evidence="8 13" id="KW-0067">ATP-binding</keyword>
<dbReference type="GO" id="GO:0034023">
    <property type="term" value="F:5-(carboxyamino)imidazole ribonucleotide mutase activity"/>
    <property type="evidence" value="ECO:0007669"/>
    <property type="project" value="UniProtKB-UniRule"/>
</dbReference>
<evidence type="ECO:0000256" key="10">
    <source>
        <dbReference type="ARBA" id="ARBA00038345"/>
    </source>
</evidence>
<keyword evidence="6 13" id="KW-0547">Nucleotide-binding</keyword>
<evidence type="ECO:0000313" key="16">
    <source>
        <dbReference type="Proteomes" id="UP000539642"/>
    </source>
</evidence>
<dbReference type="Pfam" id="PF00731">
    <property type="entry name" value="AIRC"/>
    <property type="match status" value="1"/>
</dbReference>
<gene>
    <name evidence="11" type="primary">purD</name>
    <name evidence="12" type="synonym">purE</name>
    <name evidence="15" type="ORF">HNQ81_000263</name>
</gene>
<feature type="domain" description="ATP-grasp" evidence="14">
    <location>
        <begin position="107"/>
        <end position="313"/>
    </location>
</feature>
<dbReference type="SMART" id="SM01001">
    <property type="entry name" value="AIRC"/>
    <property type="match status" value="1"/>
</dbReference>
<evidence type="ECO:0000256" key="1">
    <source>
        <dbReference type="ARBA" id="ARBA00001936"/>
    </source>
</evidence>
<evidence type="ECO:0000256" key="2">
    <source>
        <dbReference type="ARBA" id="ARBA00001946"/>
    </source>
</evidence>
<evidence type="ECO:0000256" key="11">
    <source>
        <dbReference type="HAMAP-Rule" id="MF_00138"/>
    </source>
</evidence>
<dbReference type="SMART" id="SM01209">
    <property type="entry name" value="GARS_A"/>
    <property type="match status" value="1"/>
</dbReference>
<keyword evidence="7 11" id="KW-0658">Purine biosynthesis</keyword>
<dbReference type="GO" id="GO:0006189">
    <property type="term" value="P:'de novo' IMP biosynthetic process"/>
    <property type="evidence" value="ECO:0007669"/>
    <property type="project" value="UniProtKB-UniRule"/>
</dbReference>
<dbReference type="PROSITE" id="PS50975">
    <property type="entry name" value="ATP_GRASP"/>
    <property type="match status" value="1"/>
</dbReference>
<protein>
    <recommendedName>
        <fullName evidence="11 12">Multifunctional fusion protein</fullName>
    </recommendedName>
    <domain>
        <recommendedName>
            <fullName evidence="11">Phosphoribosylamine--glycine ligase</fullName>
            <ecNumber evidence="11">6.3.4.13</ecNumber>
        </recommendedName>
        <alternativeName>
            <fullName evidence="11">GARS</fullName>
        </alternativeName>
        <alternativeName>
            <fullName evidence="11">Glycinamide ribonucleotide synthetase</fullName>
        </alternativeName>
        <alternativeName>
            <fullName evidence="11">Phosphoribosylglycinamide synthetase</fullName>
        </alternativeName>
    </domain>
    <domain>
        <recommendedName>
            <fullName evidence="12">N5-carboxyaminoimidazole ribonucleotide mutase</fullName>
            <shortName evidence="12">N5-CAIR mutase</shortName>
            <ecNumber evidence="12">5.4.99.18</ecNumber>
        </recommendedName>
        <alternativeName>
            <fullName evidence="12">5-(carboxyamino)imidazole ribonucleotide mutase</fullName>
        </alternativeName>
    </domain>
</protein>
<dbReference type="InterPro" id="IPR000115">
    <property type="entry name" value="PRibGlycinamide_synth"/>
</dbReference>
<comment type="cofactor">
    <cofactor evidence="1">
        <name>Mn(2+)</name>
        <dbReference type="ChEBI" id="CHEBI:29035"/>
    </cofactor>
</comment>
<dbReference type="HAMAP" id="MF_01929">
    <property type="entry name" value="PurE_classI"/>
    <property type="match status" value="1"/>
</dbReference>
<dbReference type="Gene3D" id="3.40.50.20">
    <property type="match status" value="1"/>
</dbReference>
<dbReference type="GO" id="GO:0009113">
    <property type="term" value="P:purine nucleobase biosynthetic process"/>
    <property type="evidence" value="ECO:0007669"/>
    <property type="project" value="InterPro"/>
</dbReference>
<dbReference type="UniPathway" id="UPA00074">
    <property type="reaction ID" value="UER00125"/>
</dbReference>
<dbReference type="Proteomes" id="UP000539642">
    <property type="component" value="Unassembled WGS sequence"/>
</dbReference>